<keyword evidence="1" id="KW-0472">Membrane</keyword>
<keyword evidence="3" id="KW-1185">Reference proteome</keyword>
<feature type="transmembrane region" description="Helical" evidence="1">
    <location>
        <begin position="56"/>
        <end position="74"/>
    </location>
</feature>
<accession>F5XJP4</accession>
<reference evidence="2 3" key="1">
    <citation type="submission" date="2011-05" db="EMBL/GenBank/DDBJ databases">
        <title>Whole genome sequence of Microlunatus phosphovorus NM-1.</title>
        <authorList>
            <person name="Hosoyama A."/>
            <person name="Sasaki K."/>
            <person name="Harada T."/>
            <person name="Igarashi R."/>
            <person name="Kawakoshi A."/>
            <person name="Sasagawa M."/>
            <person name="Fukada J."/>
            <person name="Nakamura S."/>
            <person name="Katano Y."/>
            <person name="Hanada S."/>
            <person name="Kamagata Y."/>
            <person name="Nakamura N."/>
            <person name="Yamazaki S."/>
            <person name="Fujita N."/>
        </authorList>
    </citation>
    <scope>NUCLEOTIDE SEQUENCE [LARGE SCALE GENOMIC DNA]</scope>
    <source>
        <strain evidence="3">ATCC 700054 / DSM 10555 / JCM 9379 / NBRC 101784 / NCIMB 13414 / VKM Ac-1990 / NM-1</strain>
    </source>
</reference>
<gene>
    <name evidence="2" type="ordered locus">MLP_29300</name>
</gene>
<name>F5XJP4_MICPN</name>
<organism evidence="2 3">
    <name type="scientific">Microlunatus phosphovorus (strain ATCC 700054 / DSM 10555 / JCM 9379 / NBRC 101784 / NCIMB 13414 / VKM Ac-1990 / NM-1)</name>
    <dbReference type="NCBI Taxonomy" id="1032480"/>
    <lineage>
        <taxon>Bacteria</taxon>
        <taxon>Bacillati</taxon>
        <taxon>Actinomycetota</taxon>
        <taxon>Actinomycetes</taxon>
        <taxon>Propionibacteriales</taxon>
        <taxon>Propionibacteriaceae</taxon>
        <taxon>Microlunatus</taxon>
    </lineage>
</organism>
<dbReference type="OrthoDB" id="3872677at2"/>
<dbReference type="KEGG" id="mph:MLP_29300"/>
<evidence type="ECO:0000256" key="1">
    <source>
        <dbReference type="SAM" id="Phobius"/>
    </source>
</evidence>
<keyword evidence="1" id="KW-1133">Transmembrane helix</keyword>
<dbReference type="STRING" id="1032480.MLP_29300"/>
<protein>
    <submittedName>
        <fullName evidence="2">Uncharacterized protein</fullName>
    </submittedName>
</protein>
<dbReference type="HOGENOM" id="CLU_2554485_0_0_11"/>
<evidence type="ECO:0000313" key="3">
    <source>
        <dbReference type="Proteomes" id="UP000007947"/>
    </source>
</evidence>
<sequence length="82" mass="8763">MADKVAEFYDIHDYKPAPYTKHVHHGRTPAAWAGSMIALVGFIVCAIGMMMLSVPIVAVSAALFLIAIIATVALQKMGKGAY</sequence>
<dbReference type="Proteomes" id="UP000007947">
    <property type="component" value="Chromosome"/>
</dbReference>
<proteinExistence type="predicted"/>
<evidence type="ECO:0000313" key="2">
    <source>
        <dbReference type="EMBL" id="BAK35944.1"/>
    </source>
</evidence>
<dbReference type="RefSeq" id="WP_013863813.1">
    <property type="nucleotide sequence ID" value="NC_015635.1"/>
</dbReference>
<feature type="transmembrane region" description="Helical" evidence="1">
    <location>
        <begin position="30"/>
        <end position="50"/>
    </location>
</feature>
<dbReference type="EMBL" id="AP012204">
    <property type="protein sequence ID" value="BAK35944.1"/>
    <property type="molecule type" value="Genomic_DNA"/>
</dbReference>
<dbReference type="NCBIfam" id="NF041681">
    <property type="entry name" value="HGxxPAAW"/>
    <property type="match status" value="1"/>
</dbReference>
<keyword evidence="1" id="KW-0812">Transmembrane</keyword>
<dbReference type="AlphaFoldDB" id="F5XJP4"/>